<keyword evidence="4" id="KW-1185">Reference proteome</keyword>
<proteinExistence type="inferred from homology"/>
<organism evidence="3 4">
    <name type="scientific">Parafrankia irregularis</name>
    <dbReference type="NCBI Taxonomy" id="795642"/>
    <lineage>
        <taxon>Bacteria</taxon>
        <taxon>Bacillati</taxon>
        <taxon>Actinomycetota</taxon>
        <taxon>Actinomycetes</taxon>
        <taxon>Frankiales</taxon>
        <taxon>Frankiaceae</taxon>
        <taxon>Parafrankia</taxon>
    </lineage>
</organism>
<evidence type="ECO:0000313" key="4">
    <source>
        <dbReference type="Proteomes" id="UP000198802"/>
    </source>
</evidence>
<protein>
    <submittedName>
        <fullName evidence="3">NAD(P)-dependent dehydrogenase, short-chain alcohol dehydrogenase family</fullName>
    </submittedName>
</protein>
<accession>A0A0S4QVF5</accession>
<evidence type="ECO:0000256" key="1">
    <source>
        <dbReference type="ARBA" id="ARBA00006484"/>
    </source>
</evidence>
<dbReference type="FunFam" id="3.40.50.720:FF:000084">
    <property type="entry name" value="Short-chain dehydrogenase reductase"/>
    <property type="match status" value="1"/>
</dbReference>
<dbReference type="SUPFAM" id="SSF51735">
    <property type="entry name" value="NAD(P)-binding Rossmann-fold domains"/>
    <property type="match status" value="1"/>
</dbReference>
<evidence type="ECO:0000313" key="3">
    <source>
        <dbReference type="EMBL" id="CUU59300.1"/>
    </source>
</evidence>
<dbReference type="RefSeq" id="WP_091283275.1">
    <property type="nucleotide sequence ID" value="NZ_FAOZ01000026.1"/>
</dbReference>
<dbReference type="AlphaFoldDB" id="A0A0S4QVF5"/>
<dbReference type="PANTHER" id="PTHR43639:SF1">
    <property type="entry name" value="SHORT-CHAIN DEHYDROGENASE_REDUCTASE FAMILY PROTEIN"/>
    <property type="match status" value="1"/>
</dbReference>
<dbReference type="Proteomes" id="UP000198802">
    <property type="component" value="Unassembled WGS sequence"/>
</dbReference>
<comment type="similarity">
    <text evidence="1">Belongs to the short-chain dehydrogenases/reductases (SDR) family.</text>
</comment>
<dbReference type="PRINTS" id="PR00080">
    <property type="entry name" value="SDRFAMILY"/>
</dbReference>
<dbReference type="EMBL" id="FAOZ01000026">
    <property type="protein sequence ID" value="CUU59300.1"/>
    <property type="molecule type" value="Genomic_DNA"/>
</dbReference>
<dbReference type="InterPro" id="IPR036291">
    <property type="entry name" value="NAD(P)-bd_dom_sf"/>
</dbReference>
<sequence>MTNRLQGKVAVITGAASGIGAETARRMAAEGARVVLGDVNDAGLESVARETGGIAVHTDVTVEAEVRALIEAALTAHGRLDVLHNNAVMAIPEDSDAVATTDHAWHRTFDVVIMAAAYACRVAIPAMAERGGGSIINTSSLASRHASGRIAYASCKAALETFTLYTAGMFGPQGIRCNAVAPGTVRTEGMERIFTEEQFQQFASGVALGRMGIPRDIADVVVFLASDESSYVSGQVIAINGGGPPAQRW</sequence>
<dbReference type="GO" id="GO:0016491">
    <property type="term" value="F:oxidoreductase activity"/>
    <property type="evidence" value="ECO:0007669"/>
    <property type="project" value="UniProtKB-KW"/>
</dbReference>
<dbReference type="CDD" id="cd05233">
    <property type="entry name" value="SDR_c"/>
    <property type="match status" value="1"/>
</dbReference>
<dbReference type="PANTHER" id="PTHR43639">
    <property type="entry name" value="OXIDOREDUCTASE, SHORT-CHAIN DEHYDROGENASE/REDUCTASE FAMILY (AFU_ORTHOLOGUE AFUA_5G02870)"/>
    <property type="match status" value="1"/>
</dbReference>
<reference evidence="4" key="1">
    <citation type="submission" date="2015-11" db="EMBL/GenBank/DDBJ databases">
        <authorList>
            <person name="Varghese N."/>
        </authorList>
    </citation>
    <scope>NUCLEOTIDE SEQUENCE [LARGE SCALE GENOMIC DNA]</scope>
    <source>
        <strain evidence="4">DSM 45899</strain>
    </source>
</reference>
<evidence type="ECO:0000256" key="2">
    <source>
        <dbReference type="ARBA" id="ARBA00023002"/>
    </source>
</evidence>
<name>A0A0S4QVF5_9ACTN</name>
<keyword evidence="2" id="KW-0560">Oxidoreductase</keyword>
<dbReference type="PRINTS" id="PR00081">
    <property type="entry name" value="GDHRDH"/>
</dbReference>
<dbReference type="Pfam" id="PF13561">
    <property type="entry name" value="adh_short_C2"/>
    <property type="match status" value="1"/>
</dbReference>
<gene>
    <name evidence="3" type="ORF">Ga0074812_12677</name>
</gene>
<dbReference type="InterPro" id="IPR002347">
    <property type="entry name" value="SDR_fam"/>
</dbReference>
<dbReference type="Gene3D" id="3.40.50.720">
    <property type="entry name" value="NAD(P)-binding Rossmann-like Domain"/>
    <property type="match status" value="1"/>
</dbReference>